<keyword evidence="5" id="KW-1185">Reference proteome</keyword>
<feature type="coiled-coil region" evidence="1">
    <location>
        <begin position="158"/>
        <end position="197"/>
    </location>
</feature>
<feature type="chain" id="PRO_5021316950" evidence="3">
    <location>
        <begin position="25"/>
        <end position="202"/>
    </location>
</feature>
<comment type="caution">
    <text evidence="4">The sequence shown here is derived from an EMBL/GenBank/DDBJ whole genome shotgun (WGS) entry which is preliminary data.</text>
</comment>
<dbReference type="GO" id="GO:0004180">
    <property type="term" value="F:carboxypeptidase activity"/>
    <property type="evidence" value="ECO:0007669"/>
    <property type="project" value="UniProtKB-KW"/>
</dbReference>
<reference evidence="4 5" key="1">
    <citation type="submission" date="2019-06" db="EMBL/GenBank/DDBJ databases">
        <title>A novel bacterium of genus Pontibacter, isolated from marine sediment.</title>
        <authorList>
            <person name="Huang H."/>
            <person name="Mo K."/>
            <person name="Hu Y."/>
        </authorList>
    </citation>
    <scope>NUCLEOTIDE SEQUENCE [LARGE SCALE GENOMIC DNA]</scope>
    <source>
        <strain evidence="4 5">HB172049</strain>
    </source>
</reference>
<evidence type="ECO:0000256" key="1">
    <source>
        <dbReference type="SAM" id="Coils"/>
    </source>
</evidence>
<accession>A0A501W5V1</accession>
<dbReference type="SUPFAM" id="SSF49464">
    <property type="entry name" value="Carboxypeptidase regulatory domain-like"/>
    <property type="match status" value="1"/>
</dbReference>
<dbReference type="Pfam" id="PF13715">
    <property type="entry name" value="CarbopepD_reg_2"/>
    <property type="match status" value="1"/>
</dbReference>
<evidence type="ECO:0000256" key="2">
    <source>
        <dbReference type="SAM" id="MobiDB-lite"/>
    </source>
</evidence>
<proteinExistence type="predicted"/>
<keyword evidence="4" id="KW-0378">Hydrolase</keyword>
<dbReference type="EMBL" id="VFRQ01000005">
    <property type="protein sequence ID" value="TPE44122.1"/>
    <property type="molecule type" value="Genomic_DNA"/>
</dbReference>
<feature type="signal peptide" evidence="3">
    <location>
        <begin position="1"/>
        <end position="24"/>
    </location>
</feature>
<dbReference type="Gene3D" id="2.60.40.1120">
    <property type="entry name" value="Carboxypeptidase-like, regulatory domain"/>
    <property type="match status" value="1"/>
</dbReference>
<evidence type="ECO:0000313" key="5">
    <source>
        <dbReference type="Proteomes" id="UP000316727"/>
    </source>
</evidence>
<dbReference type="InterPro" id="IPR008969">
    <property type="entry name" value="CarboxyPept-like_regulatory"/>
</dbReference>
<evidence type="ECO:0000256" key="3">
    <source>
        <dbReference type="SAM" id="SignalP"/>
    </source>
</evidence>
<keyword evidence="4" id="KW-0121">Carboxypeptidase</keyword>
<name>A0A501W5V1_9BACT</name>
<keyword evidence="3" id="KW-0732">Signal</keyword>
<feature type="region of interest" description="Disordered" evidence="2">
    <location>
        <begin position="118"/>
        <end position="139"/>
    </location>
</feature>
<keyword evidence="1" id="KW-0175">Coiled coil</keyword>
<sequence length="202" mass="23012">MLPYLQTCCCTFALVLLCALPMRAQQRQLSGTVVAAGTGAPIAGAGVIILKTNSIAITDKFGRFSLYAQAQDSLLVRAVGYKPLRYQVKDVADAPQQIVLRLQEEAVQLREVQVESLPSQVKRPNYRPPVQLPPPAPAPPPSIIWNPVSYFSREGKQRRKLRKFLKKEQEKRNQQEAERLRQELERKKQDYNRFFKDNTGYE</sequence>
<feature type="compositionally biased region" description="Pro residues" evidence="2">
    <location>
        <begin position="126"/>
        <end position="139"/>
    </location>
</feature>
<dbReference type="RefSeq" id="WP_140621705.1">
    <property type="nucleotide sequence ID" value="NZ_VFRQ01000005.1"/>
</dbReference>
<dbReference type="OrthoDB" id="978882at2"/>
<gene>
    <name evidence="4" type="ORF">FJM65_11730</name>
</gene>
<protein>
    <submittedName>
        <fullName evidence="4">Carboxypeptidase-like regulatory domain-containing protein</fullName>
    </submittedName>
</protein>
<keyword evidence="4" id="KW-0645">Protease</keyword>
<dbReference type="AlphaFoldDB" id="A0A501W5V1"/>
<dbReference type="Proteomes" id="UP000316727">
    <property type="component" value="Unassembled WGS sequence"/>
</dbReference>
<organism evidence="4 5">
    <name type="scientific">Pontibacter mangrovi</name>
    <dbReference type="NCBI Taxonomy" id="2589816"/>
    <lineage>
        <taxon>Bacteria</taxon>
        <taxon>Pseudomonadati</taxon>
        <taxon>Bacteroidota</taxon>
        <taxon>Cytophagia</taxon>
        <taxon>Cytophagales</taxon>
        <taxon>Hymenobacteraceae</taxon>
        <taxon>Pontibacter</taxon>
    </lineage>
</organism>
<evidence type="ECO:0000313" key="4">
    <source>
        <dbReference type="EMBL" id="TPE44122.1"/>
    </source>
</evidence>